<dbReference type="Pfam" id="PF02201">
    <property type="entry name" value="SWIB"/>
    <property type="match status" value="2"/>
</dbReference>
<proteinExistence type="predicted"/>
<evidence type="ECO:0000259" key="1">
    <source>
        <dbReference type="SMART" id="SM00151"/>
    </source>
</evidence>
<keyword evidence="3" id="KW-1185">Reference proteome</keyword>
<evidence type="ECO:0000313" key="3">
    <source>
        <dbReference type="Proteomes" id="UP000274822"/>
    </source>
</evidence>
<feature type="domain" description="SWIB" evidence="1">
    <location>
        <begin position="112"/>
        <end position="225"/>
    </location>
</feature>
<dbReference type="SMART" id="SM00151">
    <property type="entry name" value="SWIB"/>
    <property type="match status" value="1"/>
</dbReference>
<dbReference type="CDD" id="cd10568">
    <property type="entry name" value="SWIB_like"/>
    <property type="match status" value="1"/>
</dbReference>
<dbReference type="Gene3D" id="1.10.245.10">
    <property type="entry name" value="SWIB/MDM2 domain"/>
    <property type="match status" value="2"/>
</dbReference>
<gene>
    <name evidence="2" type="ORF">BC938DRAFT_479278</name>
</gene>
<dbReference type="SUPFAM" id="SSF47592">
    <property type="entry name" value="SWIB/MDM2 domain"/>
    <property type="match status" value="2"/>
</dbReference>
<sequence length="367" mass="42737">MNLLDALARKSAIFIITISILLCYNADFTDLNIFGRNHQPPTTNNKKQQPGRKFTSFLSSIVVELERDPNLYPDGNLIEWKFPAGSDHDGVEIKRRGDSNVKARIILQLDYSPQKFKLSPELAEMLSLQMETKPGIVMAVWQYVKVGLRTSILALWRDTRLKRQFLFVFPRGLLLCNIQHHKLQDTDDKRIVRCDLRMQQVFRVQQLYFAQVPELLAPHLILPDPIILEYIIRVDKEYHLSRHAYDIDIEVDDAIRAKMASVVASTATQKEIMTLDEKIVQCVQSVNNSKIKRDFLLQFATSPVDFINKWVASQARDLEIILGESRVNLEEMRRTDFYRQDWVKEAVFHYMTAKTQQRMQELLSARQ</sequence>
<dbReference type="EMBL" id="RBNJ01003780">
    <property type="protein sequence ID" value="RUS30535.1"/>
    <property type="molecule type" value="Genomic_DNA"/>
</dbReference>
<dbReference type="PANTHER" id="PTHR13844">
    <property type="entry name" value="SWI/SNF-RELATED MATRIX-ASSOCIATED ACTIN-DEPENDENT REGULATOR OF CHROMATIN SUBFAMILY D"/>
    <property type="match status" value="1"/>
</dbReference>
<comment type="caution">
    <text evidence="2">The sequence shown here is derived from an EMBL/GenBank/DDBJ whole genome shotgun (WGS) entry which is preliminary data.</text>
</comment>
<organism evidence="2 3">
    <name type="scientific">Jimgerdemannia flammicorona</name>
    <dbReference type="NCBI Taxonomy" id="994334"/>
    <lineage>
        <taxon>Eukaryota</taxon>
        <taxon>Fungi</taxon>
        <taxon>Fungi incertae sedis</taxon>
        <taxon>Mucoromycota</taxon>
        <taxon>Mucoromycotina</taxon>
        <taxon>Endogonomycetes</taxon>
        <taxon>Endogonales</taxon>
        <taxon>Endogonaceae</taxon>
        <taxon>Jimgerdemannia</taxon>
    </lineage>
</organism>
<evidence type="ECO:0000313" key="2">
    <source>
        <dbReference type="EMBL" id="RUS30535.1"/>
    </source>
</evidence>
<reference evidence="2 3" key="1">
    <citation type="journal article" date="2018" name="New Phytol.">
        <title>Phylogenomics of Endogonaceae and evolution of mycorrhizas within Mucoromycota.</title>
        <authorList>
            <person name="Chang Y."/>
            <person name="Desiro A."/>
            <person name="Na H."/>
            <person name="Sandor L."/>
            <person name="Lipzen A."/>
            <person name="Clum A."/>
            <person name="Barry K."/>
            <person name="Grigoriev I.V."/>
            <person name="Martin F.M."/>
            <person name="Stajich J.E."/>
            <person name="Smith M.E."/>
            <person name="Bonito G."/>
            <person name="Spatafora J.W."/>
        </authorList>
    </citation>
    <scope>NUCLEOTIDE SEQUENCE [LARGE SCALE GENOMIC DNA]</scope>
    <source>
        <strain evidence="2 3">AD002</strain>
    </source>
</reference>
<protein>
    <recommendedName>
        <fullName evidence="1">SWIB domain-containing protein</fullName>
    </recommendedName>
</protein>
<dbReference type="InterPro" id="IPR003121">
    <property type="entry name" value="SWIB_MDM2_domain"/>
</dbReference>
<dbReference type="InterPro" id="IPR019835">
    <property type="entry name" value="SWIB_domain"/>
</dbReference>
<dbReference type="AlphaFoldDB" id="A0A433QL95"/>
<name>A0A433QL95_9FUNG</name>
<accession>A0A433QL95</accession>
<dbReference type="InterPro" id="IPR036885">
    <property type="entry name" value="SWIB_MDM2_dom_sf"/>
</dbReference>
<dbReference type="Proteomes" id="UP000274822">
    <property type="component" value="Unassembled WGS sequence"/>
</dbReference>